<dbReference type="AlphaFoldDB" id="A0A9P7JHJ2"/>
<proteinExistence type="predicted"/>
<comment type="caution">
    <text evidence="1">The sequence shown here is derived from an EMBL/GenBank/DDBJ whole genome shotgun (WGS) entry which is preliminary data.</text>
</comment>
<evidence type="ECO:0000313" key="2">
    <source>
        <dbReference type="Proteomes" id="UP000807769"/>
    </source>
</evidence>
<accession>A0A9P7JHJ2</accession>
<dbReference type="OrthoDB" id="2691365at2759"/>
<dbReference type="GeneID" id="64633492"/>
<sequence length="55" mass="6368">MSNDDAPMGKCIRIDEGSQTAPLVDEHTWRILDKFLMTNMTYPQMEEAFLVYLSN</sequence>
<reference evidence="1" key="1">
    <citation type="journal article" date="2020" name="New Phytol.">
        <title>Comparative genomics reveals dynamic genome evolution in host specialist ectomycorrhizal fungi.</title>
        <authorList>
            <person name="Lofgren L.A."/>
            <person name="Nguyen N.H."/>
            <person name="Vilgalys R."/>
            <person name="Ruytinx J."/>
            <person name="Liao H.L."/>
            <person name="Branco S."/>
            <person name="Kuo A."/>
            <person name="LaButti K."/>
            <person name="Lipzen A."/>
            <person name="Andreopoulos W."/>
            <person name="Pangilinan J."/>
            <person name="Riley R."/>
            <person name="Hundley H."/>
            <person name="Na H."/>
            <person name="Barry K."/>
            <person name="Grigoriev I.V."/>
            <person name="Stajich J.E."/>
            <person name="Kennedy P.G."/>
        </authorList>
    </citation>
    <scope>NUCLEOTIDE SEQUENCE</scope>
    <source>
        <strain evidence="1">MN1</strain>
    </source>
</reference>
<organism evidence="1 2">
    <name type="scientific">Suillus subaureus</name>
    <dbReference type="NCBI Taxonomy" id="48587"/>
    <lineage>
        <taxon>Eukaryota</taxon>
        <taxon>Fungi</taxon>
        <taxon>Dikarya</taxon>
        <taxon>Basidiomycota</taxon>
        <taxon>Agaricomycotina</taxon>
        <taxon>Agaricomycetes</taxon>
        <taxon>Agaricomycetidae</taxon>
        <taxon>Boletales</taxon>
        <taxon>Suillineae</taxon>
        <taxon>Suillaceae</taxon>
        <taxon>Suillus</taxon>
    </lineage>
</organism>
<evidence type="ECO:0000313" key="1">
    <source>
        <dbReference type="EMBL" id="KAG1822600.1"/>
    </source>
</evidence>
<gene>
    <name evidence="1" type="ORF">BJ212DRAFT_1477019</name>
</gene>
<keyword evidence="2" id="KW-1185">Reference proteome</keyword>
<protein>
    <submittedName>
        <fullName evidence="1">Uncharacterized protein</fullName>
    </submittedName>
</protein>
<name>A0A9P7JHJ2_9AGAM</name>
<dbReference type="EMBL" id="JABBWG010000005">
    <property type="protein sequence ID" value="KAG1822600.1"/>
    <property type="molecule type" value="Genomic_DNA"/>
</dbReference>
<dbReference type="Proteomes" id="UP000807769">
    <property type="component" value="Unassembled WGS sequence"/>
</dbReference>
<dbReference type="RefSeq" id="XP_041197006.1">
    <property type="nucleotide sequence ID" value="XM_041339476.1"/>
</dbReference>